<evidence type="ECO:0000259" key="5">
    <source>
        <dbReference type="SMART" id="SM00382"/>
    </source>
</evidence>
<feature type="domain" description="AAA+ ATPase" evidence="5">
    <location>
        <begin position="389"/>
        <end position="538"/>
    </location>
</feature>
<dbReference type="InterPro" id="IPR050773">
    <property type="entry name" value="CbxX/CfxQ_RuBisCO_ESX"/>
</dbReference>
<dbReference type="PRINTS" id="PR00819">
    <property type="entry name" value="CBXCFQXSUPER"/>
</dbReference>
<dbReference type="SMART" id="SM00382">
    <property type="entry name" value="AAA"/>
    <property type="match status" value="3"/>
</dbReference>
<dbReference type="InterPro" id="IPR041627">
    <property type="entry name" value="AAA_lid_6"/>
</dbReference>
<feature type="region of interest" description="Disordered" evidence="4">
    <location>
        <begin position="892"/>
        <end position="911"/>
    </location>
</feature>
<evidence type="ECO:0000256" key="4">
    <source>
        <dbReference type="SAM" id="MobiDB-lite"/>
    </source>
</evidence>
<keyword evidence="2" id="KW-0547">Nucleotide-binding</keyword>
<feature type="compositionally biased region" description="Acidic residues" evidence="4">
    <location>
        <begin position="39"/>
        <end position="53"/>
    </location>
</feature>
<feature type="region of interest" description="Disordered" evidence="4">
    <location>
        <begin position="930"/>
        <end position="957"/>
    </location>
</feature>
<protein>
    <submittedName>
        <fullName evidence="6">p-loop containing nucleoside triphosphate hydrolase protein</fullName>
    </submittedName>
</protein>
<dbReference type="InterPro" id="IPR027417">
    <property type="entry name" value="P-loop_NTPase"/>
</dbReference>
<dbReference type="InterPro" id="IPR000641">
    <property type="entry name" value="CbxX/CfxQ"/>
</dbReference>
<dbReference type="FunFam" id="1.10.8.60:FF:000160">
    <property type="entry name" value="WGS project CABT00000000 data, contig 2.55"/>
    <property type="match status" value="1"/>
</dbReference>
<dbReference type="FunFam" id="3.40.50.300:FF:000216">
    <property type="entry name" value="Type VII secretion ATPase EccA"/>
    <property type="match status" value="2"/>
</dbReference>
<accession>A0A1Y1ZYS2</accession>
<reference evidence="6 7" key="1">
    <citation type="submission" date="2016-07" db="EMBL/GenBank/DDBJ databases">
        <title>Pervasive Adenine N6-methylation of Active Genes in Fungi.</title>
        <authorList>
            <consortium name="DOE Joint Genome Institute"/>
            <person name="Mondo S.J."/>
            <person name="Dannebaum R.O."/>
            <person name="Kuo R.C."/>
            <person name="Labutti K."/>
            <person name="Haridas S."/>
            <person name="Kuo A."/>
            <person name="Salamov A."/>
            <person name="Ahrendt S.R."/>
            <person name="Lipzen A."/>
            <person name="Sullivan W."/>
            <person name="Andreopoulos W.B."/>
            <person name="Clum A."/>
            <person name="Lindquist E."/>
            <person name="Daum C."/>
            <person name="Ramamoorthy G.K."/>
            <person name="Gryganskyi A."/>
            <person name="Culley D."/>
            <person name="Magnuson J.K."/>
            <person name="James T.Y."/>
            <person name="O'Malley M.A."/>
            <person name="Stajich J.E."/>
            <person name="Spatafora J.W."/>
            <person name="Visel A."/>
            <person name="Grigoriev I.V."/>
        </authorList>
    </citation>
    <scope>NUCLEOTIDE SEQUENCE [LARGE SCALE GENOMIC DNA]</scope>
    <source>
        <strain evidence="6 7">CBS 115471</strain>
    </source>
</reference>
<dbReference type="CDD" id="cd00009">
    <property type="entry name" value="AAA"/>
    <property type="match status" value="1"/>
</dbReference>
<comment type="caution">
    <text evidence="6">The sequence shown here is derived from an EMBL/GenBank/DDBJ whole genome shotgun (WGS) entry which is preliminary data.</text>
</comment>
<dbReference type="PANTHER" id="PTHR43392:SF2">
    <property type="entry name" value="AAA-TYPE ATPASE FAMILY PROTEIN _ ANKYRIN REPEAT FAMILY PROTEIN"/>
    <property type="match status" value="1"/>
</dbReference>
<dbReference type="GO" id="GO:0016887">
    <property type="term" value="F:ATP hydrolysis activity"/>
    <property type="evidence" value="ECO:0007669"/>
    <property type="project" value="InterPro"/>
</dbReference>
<feature type="compositionally biased region" description="Polar residues" evidence="4">
    <location>
        <begin position="15"/>
        <end position="25"/>
    </location>
</feature>
<comment type="similarity">
    <text evidence="1">Belongs to the CbxX/CfxQ family.</text>
</comment>
<organism evidence="6 7">
    <name type="scientific">Clohesyomyces aquaticus</name>
    <dbReference type="NCBI Taxonomy" id="1231657"/>
    <lineage>
        <taxon>Eukaryota</taxon>
        <taxon>Fungi</taxon>
        <taxon>Dikarya</taxon>
        <taxon>Ascomycota</taxon>
        <taxon>Pezizomycotina</taxon>
        <taxon>Dothideomycetes</taxon>
        <taxon>Pleosporomycetidae</taxon>
        <taxon>Pleosporales</taxon>
        <taxon>Lindgomycetaceae</taxon>
        <taxon>Clohesyomyces</taxon>
    </lineage>
</organism>
<dbReference type="Gene3D" id="3.40.50.300">
    <property type="entry name" value="P-loop containing nucleotide triphosphate hydrolases"/>
    <property type="match status" value="3"/>
</dbReference>
<feature type="region of interest" description="Disordered" evidence="4">
    <location>
        <begin position="827"/>
        <end position="850"/>
    </location>
</feature>
<dbReference type="GO" id="GO:0005524">
    <property type="term" value="F:ATP binding"/>
    <property type="evidence" value="ECO:0007669"/>
    <property type="project" value="UniProtKB-KW"/>
</dbReference>
<feature type="domain" description="AAA+ ATPase" evidence="5">
    <location>
        <begin position="115"/>
        <end position="246"/>
    </location>
</feature>
<feature type="region of interest" description="Disordered" evidence="4">
    <location>
        <begin position="15"/>
        <end position="56"/>
    </location>
</feature>
<dbReference type="AlphaFoldDB" id="A0A1Y1ZYS2"/>
<proteinExistence type="inferred from homology"/>
<dbReference type="InterPro" id="IPR003959">
    <property type="entry name" value="ATPase_AAA_core"/>
</dbReference>
<evidence type="ECO:0000313" key="7">
    <source>
        <dbReference type="Proteomes" id="UP000193144"/>
    </source>
</evidence>
<dbReference type="STRING" id="1231657.A0A1Y1ZYS2"/>
<dbReference type="EMBL" id="MCFA01000025">
    <property type="protein sequence ID" value="ORY15421.1"/>
    <property type="molecule type" value="Genomic_DNA"/>
</dbReference>
<dbReference type="PANTHER" id="PTHR43392">
    <property type="entry name" value="AAA-TYPE ATPASE FAMILY PROTEIN / ANKYRIN REPEAT FAMILY PROTEIN"/>
    <property type="match status" value="1"/>
</dbReference>
<keyword evidence="3" id="KW-0067">ATP-binding</keyword>
<evidence type="ECO:0000256" key="1">
    <source>
        <dbReference type="ARBA" id="ARBA00010378"/>
    </source>
</evidence>
<dbReference type="OrthoDB" id="2423195at2759"/>
<feature type="domain" description="AAA+ ATPase" evidence="5">
    <location>
        <begin position="669"/>
        <end position="807"/>
    </location>
</feature>
<dbReference type="Pfam" id="PF17866">
    <property type="entry name" value="AAA_lid_6"/>
    <property type="match status" value="1"/>
</dbReference>
<gene>
    <name evidence="6" type="ORF">BCR34DRAFT_477895</name>
</gene>
<feature type="compositionally biased region" description="Low complexity" evidence="4">
    <location>
        <begin position="901"/>
        <end position="911"/>
    </location>
</feature>
<dbReference type="InterPro" id="IPR003593">
    <property type="entry name" value="AAA+_ATPase"/>
</dbReference>
<dbReference type="SUPFAM" id="SSF52540">
    <property type="entry name" value="P-loop containing nucleoside triphosphate hydrolases"/>
    <property type="match status" value="3"/>
</dbReference>
<evidence type="ECO:0000256" key="3">
    <source>
        <dbReference type="ARBA" id="ARBA00022840"/>
    </source>
</evidence>
<sequence>MELLDALSDLIQDLTPQESDTLSSSDDAERLLASLPYDDPADWDPSDDDEYGEEPYPGEAYKEWQRQRCEDHDLFSKYTERVMHMHGLEAIKRHFLEVRIRQETCARQELSQAGERWSTLFVGGPGTGKSTAARTYAKYLAELGLLGKSIVQVSARQLLSSRSNHQVDTLVKEACGGWGGAVIIDDAHHLSKSTDILDHIVYLIEEHIYKVIWIFTGYDKEMDFFFAHDPSMRSKVPYTIPFPDYTEDELLRIMVSLIRTRYRGRMNVEGGFDGTHMRAFIRRIARQRGSGTFSNVRTLQNELVKVSHRQALRLHEERKVTDSDADDWMLKPSDLMNSERVLTLEEIPAWYELQRMIGLTKVKEEIQAIMAGAIDSHERELRGGKRTEISLNKCFLGPPGTGKTTVARLYTQIIASLGLLSSGEVIYKTAADFIGAFLGSSEQRTKSILQSAVGKCLVIDEAYMFGPVRSHSSEQDTFRTAVVDTLVSEISNAPGEDRCVILIGYTDKIRSMFASVNPGLERRFPDSFTFETYAVDELRRILDCKLKDAEMDATPQAKEVASKHLARERHRPNFGNGGAVDNILNHAKLNHQVRVSRLPASYRPLDIIFEPADFDPDFDREKRSSQSFDELFADVVGCETVVERLRTIRDTIRGMQIRGVDPRSDGAETPFTYVFKGQPGTGKTTTARKMGRFFYELGLLATPDVIECSASDMVGQYVGQTGPKVVALLERAIGKVLFIDEAYRLGSGGSYATEAVDELVDALSKERFKQKLIVILAGYEDDMDHLMSVNHGLESRFPEELIFEPFRPEQCLELLRKELGKLNIRIKSPDADEDKENAEPHSSSKKPKASALESLFAQCAQLPNWGNARDVQNLAKKLSQHVFSAVARNQESFSSPTSFGSAESQSTTETETLSIKVAEVVAQLGKMLNGKQKRTPKTGSGRETTMTPTPPPHGYTHGHGYMYGPAPPFYGAPFASLGVPTWKVANAQYLEYMVPEARE</sequence>
<evidence type="ECO:0000313" key="6">
    <source>
        <dbReference type="EMBL" id="ORY15421.1"/>
    </source>
</evidence>
<dbReference type="Gene3D" id="1.10.8.60">
    <property type="match status" value="2"/>
</dbReference>
<dbReference type="Proteomes" id="UP000193144">
    <property type="component" value="Unassembled WGS sequence"/>
</dbReference>
<keyword evidence="6" id="KW-0378">Hydrolase</keyword>
<keyword evidence="7" id="KW-1185">Reference proteome</keyword>
<evidence type="ECO:0000256" key="2">
    <source>
        <dbReference type="ARBA" id="ARBA00022741"/>
    </source>
</evidence>
<name>A0A1Y1ZYS2_9PLEO</name>
<dbReference type="Pfam" id="PF00004">
    <property type="entry name" value="AAA"/>
    <property type="match status" value="3"/>
</dbReference>